<feature type="domain" description="Fatty acid desaturase" evidence="11">
    <location>
        <begin position="10"/>
        <end position="226"/>
    </location>
</feature>
<keyword evidence="8" id="KW-0443">Lipid metabolism</keyword>
<evidence type="ECO:0000256" key="5">
    <source>
        <dbReference type="ARBA" id="ARBA00022989"/>
    </source>
</evidence>
<dbReference type="CDD" id="cd03505">
    <property type="entry name" value="Delta9-FADS-like"/>
    <property type="match status" value="1"/>
</dbReference>
<comment type="subcellular location">
    <subcellularLocation>
        <location evidence="1">Membrane</location>
        <topology evidence="1">Multi-pass membrane protein</topology>
    </subcellularLocation>
</comment>
<dbReference type="PANTHER" id="PTHR11351:SF33">
    <property type="entry name" value="DELTA-9 FATTY ACID DESATURASE, DESA"/>
    <property type="match status" value="1"/>
</dbReference>
<accession>A0A2W4QTQ0</accession>
<evidence type="ECO:0000259" key="12">
    <source>
        <dbReference type="Pfam" id="PF01610"/>
    </source>
</evidence>
<dbReference type="Proteomes" id="UP000249396">
    <property type="component" value="Unassembled WGS sequence"/>
</dbReference>
<evidence type="ECO:0000256" key="8">
    <source>
        <dbReference type="ARBA" id="ARBA00023098"/>
    </source>
</evidence>
<name>A0A2W4QTQ0_9GAMM</name>
<dbReference type="GO" id="GO:0006631">
    <property type="term" value="P:fatty acid metabolic process"/>
    <property type="evidence" value="ECO:0007669"/>
    <property type="project" value="UniProtKB-KW"/>
</dbReference>
<feature type="transmembrane region" description="Helical" evidence="10">
    <location>
        <begin position="12"/>
        <end position="32"/>
    </location>
</feature>
<evidence type="ECO:0000256" key="7">
    <source>
        <dbReference type="ARBA" id="ARBA00023004"/>
    </source>
</evidence>
<evidence type="ECO:0000256" key="10">
    <source>
        <dbReference type="SAM" id="Phobius"/>
    </source>
</evidence>
<evidence type="ECO:0000256" key="9">
    <source>
        <dbReference type="ARBA" id="ARBA00023136"/>
    </source>
</evidence>
<dbReference type="AlphaFoldDB" id="A0A2W4QTQ0"/>
<dbReference type="PANTHER" id="PTHR11351">
    <property type="entry name" value="ACYL-COA DESATURASE"/>
    <property type="match status" value="1"/>
</dbReference>
<dbReference type="Pfam" id="PF01610">
    <property type="entry name" value="DDE_Tnp_ISL3"/>
    <property type="match status" value="1"/>
</dbReference>
<comment type="similarity">
    <text evidence="2">Belongs to the fatty acid desaturase type 2 family.</text>
</comment>
<dbReference type="GO" id="GO:0016020">
    <property type="term" value="C:membrane"/>
    <property type="evidence" value="ECO:0007669"/>
    <property type="project" value="UniProtKB-SubCell"/>
</dbReference>
<dbReference type="GO" id="GO:0016717">
    <property type="term" value="F:oxidoreductase activity, acting on paired donors, with oxidation of a pair of donors resulting in the reduction of molecular oxygen to two molecules of water"/>
    <property type="evidence" value="ECO:0007669"/>
    <property type="project" value="InterPro"/>
</dbReference>
<evidence type="ECO:0000256" key="2">
    <source>
        <dbReference type="ARBA" id="ARBA00008749"/>
    </source>
</evidence>
<evidence type="ECO:0000259" key="11">
    <source>
        <dbReference type="Pfam" id="PF00487"/>
    </source>
</evidence>
<keyword evidence="7" id="KW-0408">Iron</keyword>
<evidence type="ECO:0000256" key="6">
    <source>
        <dbReference type="ARBA" id="ARBA00023002"/>
    </source>
</evidence>
<evidence type="ECO:0000256" key="4">
    <source>
        <dbReference type="ARBA" id="ARBA00022832"/>
    </source>
</evidence>
<dbReference type="InterPro" id="IPR015876">
    <property type="entry name" value="Acyl-CoA_DS"/>
</dbReference>
<evidence type="ECO:0000256" key="3">
    <source>
        <dbReference type="ARBA" id="ARBA00022692"/>
    </source>
</evidence>
<proteinExistence type="inferred from homology"/>
<organism evidence="13 14">
    <name type="scientific">Candidatus Methylumidiphilus alinenensis</name>
    <dbReference type="NCBI Taxonomy" id="2202197"/>
    <lineage>
        <taxon>Bacteria</taxon>
        <taxon>Pseudomonadati</taxon>
        <taxon>Pseudomonadota</taxon>
        <taxon>Gammaproteobacteria</taxon>
        <taxon>Methylococcales</taxon>
        <taxon>Candidatus Methylumidiphilus</taxon>
    </lineage>
</organism>
<feature type="transmembrane region" description="Helical" evidence="10">
    <location>
        <begin position="163"/>
        <end position="180"/>
    </location>
</feature>
<feature type="domain" description="Transposase IS204/IS1001/IS1096/IS1165 DDE" evidence="12">
    <location>
        <begin position="270"/>
        <end position="386"/>
    </location>
</feature>
<reference evidence="13 14" key="1">
    <citation type="journal article" date="2018" name="Aquat. Microb. Ecol.">
        <title>Gammaproteobacterial methanotrophs dominate.</title>
        <authorList>
            <person name="Rissanen A.J."/>
            <person name="Saarenheimo J."/>
            <person name="Tiirola M."/>
            <person name="Peura S."/>
            <person name="Aalto S.L."/>
            <person name="Karvinen A."/>
            <person name="Nykanen H."/>
        </authorList>
    </citation>
    <scope>NUCLEOTIDE SEQUENCE [LARGE SCALE GENOMIC DNA]</scope>
    <source>
        <strain evidence="13">AMbin10</strain>
    </source>
</reference>
<dbReference type="InterPro" id="IPR002560">
    <property type="entry name" value="Transposase_DDE"/>
</dbReference>
<feature type="transmembrane region" description="Helical" evidence="10">
    <location>
        <begin position="135"/>
        <end position="157"/>
    </location>
</feature>
<evidence type="ECO:0000313" key="13">
    <source>
        <dbReference type="EMBL" id="PZN75451.1"/>
    </source>
</evidence>
<keyword evidence="6" id="KW-0560">Oxidoreductase</keyword>
<protein>
    <submittedName>
        <fullName evidence="13">Acyl-CoA desaturase</fullName>
    </submittedName>
</protein>
<comment type="caution">
    <text evidence="13">The sequence shown here is derived from an EMBL/GenBank/DDBJ whole genome shotgun (WGS) entry which is preliminary data.</text>
</comment>
<keyword evidence="3 10" id="KW-0812">Transmembrane</keyword>
<evidence type="ECO:0000313" key="14">
    <source>
        <dbReference type="Proteomes" id="UP000249396"/>
    </source>
</evidence>
<evidence type="ECO:0000256" key="1">
    <source>
        <dbReference type="ARBA" id="ARBA00004141"/>
    </source>
</evidence>
<dbReference type="InterPro" id="IPR005804">
    <property type="entry name" value="FA_desaturase_dom"/>
</dbReference>
<keyword evidence="5 10" id="KW-1133">Transmembrane helix</keyword>
<dbReference type="Pfam" id="PF00487">
    <property type="entry name" value="FA_desaturase"/>
    <property type="match status" value="1"/>
</dbReference>
<keyword evidence="9 10" id="KW-0472">Membrane</keyword>
<dbReference type="EMBL" id="QJPH01000384">
    <property type="protein sequence ID" value="PZN75451.1"/>
    <property type="molecule type" value="Genomic_DNA"/>
</dbReference>
<sequence>MVSGLLSLSVWQLVGVGLILTHITIASVTIYLHRCQAHRALDLHPVMSHFFRFWLWLTTGMVTKEWVAVHRKHHAKCETKDDPHSPIVLGIGKVLYEGAELYNAARHDANNLDKYGVGTPNDWLEQNLYSPWRNWGIILMLIVEVALFGPLGLTLWAIQMLWIPLWAAGVINGLGHYLGYRNFETRDASTNLIPLGLFIGGEELHNNHHAYPSSAKLSARWYEFDLGWGYIRMMSMLKLAHVKRVALESKIDWAKPMADAETVMAVLKNRVHVMALYSRNVIDPVLNLEIKLADSKTRKLLKKAKPLVNGKAFRPDNLIIGELATALEASQTLATVYRFKQQLRELWTNAGLSQEKRLEALCEWCRLAEETRIQCLEQFALTLRGYSVMQPVY</sequence>
<keyword evidence="4" id="KW-0276">Fatty acid metabolism</keyword>
<gene>
    <name evidence="13" type="ORF">DM484_18760</name>
</gene>